<proteinExistence type="inferred from homology"/>
<evidence type="ECO:0000256" key="9">
    <source>
        <dbReference type="RuleBase" id="RU000488"/>
    </source>
</evidence>
<keyword evidence="4 8" id="KW-0812">Transmembrane</keyword>
<evidence type="ECO:0000256" key="7">
    <source>
        <dbReference type="ARBA" id="ARBA00023136"/>
    </source>
</evidence>
<dbReference type="OrthoDB" id="448427at2759"/>
<dbReference type="SUPFAM" id="SSF103506">
    <property type="entry name" value="Mitochondrial carrier"/>
    <property type="match status" value="1"/>
</dbReference>
<keyword evidence="11" id="KW-1185">Reference proteome</keyword>
<dbReference type="EMBL" id="CABVLU010000002">
    <property type="protein sequence ID" value="VVT48712.1"/>
    <property type="molecule type" value="Genomic_DNA"/>
</dbReference>
<keyword evidence="6" id="KW-1133">Transmembrane helix</keyword>
<evidence type="ECO:0000256" key="6">
    <source>
        <dbReference type="ARBA" id="ARBA00022989"/>
    </source>
</evidence>
<accession>A0A5E8BBT5</accession>
<dbReference type="InterPro" id="IPR050391">
    <property type="entry name" value="Mito_Metabolite_Transporter"/>
</dbReference>
<evidence type="ECO:0000313" key="10">
    <source>
        <dbReference type="EMBL" id="VVT48712.1"/>
    </source>
</evidence>
<comment type="subcellular location">
    <subcellularLocation>
        <location evidence="1">Membrane</location>
        <topology evidence="1">Multi-pass membrane protein</topology>
    </subcellularLocation>
</comment>
<dbReference type="RefSeq" id="XP_031852525.1">
    <property type="nucleotide sequence ID" value="XM_031996634.1"/>
</dbReference>
<dbReference type="Pfam" id="PF00153">
    <property type="entry name" value="Mito_carr"/>
    <property type="match status" value="3"/>
</dbReference>
<dbReference type="GO" id="GO:0016020">
    <property type="term" value="C:membrane"/>
    <property type="evidence" value="ECO:0007669"/>
    <property type="project" value="UniProtKB-SubCell"/>
</dbReference>
<dbReference type="PROSITE" id="PS50920">
    <property type="entry name" value="SOLCAR"/>
    <property type="match status" value="3"/>
</dbReference>
<feature type="repeat" description="Solcar" evidence="8">
    <location>
        <begin position="148"/>
        <end position="241"/>
    </location>
</feature>
<evidence type="ECO:0000256" key="4">
    <source>
        <dbReference type="ARBA" id="ARBA00022692"/>
    </source>
</evidence>
<gene>
    <name evidence="10" type="ORF">SAPINGB_P001914</name>
</gene>
<organism evidence="10 11">
    <name type="scientific">Magnusiomyces paraingens</name>
    <dbReference type="NCBI Taxonomy" id="2606893"/>
    <lineage>
        <taxon>Eukaryota</taxon>
        <taxon>Fungi</taxon>
        <taxon>Dikarya</taxon>
        <taxon>Ascomycota</taxon>
        <taxon>Saccharomycotina</taxon>
        <taxon>Dipodascomycetes</taxon>
        <taxon>Dipodascales</taxon>
        <taxon>Dipodascaceae</taxon>
        <taxon>Magnusiomyces</taxon>
    </lineage>
</organism>
<evidence type="ECO:0000256" key="1">
    <source>
        <dbReference type="ARBA" id="ARBA00004141"/>
    </source>
</evidence>
<dbReference type="InterPro" id="IPR018108">
    <property type="entry name" value="MCP_transmembrane"/>
</dbReference>
<dbReference type="Proteomes" id="UP000398389">
    <property type="component" value="Unassembled WGS sequence"/>
</dbReference>
<dbReference type="PANTHER" id="PTHR45618">
    <property type="entry name" value="MITOCHONDRIAL DICARBOXYLATE CARRIER-RELATED"/>
    <property type="match status" value="1"/>
</dbReference>
<name>A0A5E8BBT5_9ASCO</name>
<dbReference type="Gene3D" id="1.50.40.10">
    <property type="entry name" value="Mitochondrial carrier domain"/>
    <property type="match status" value="1"/>
</dbReference>
<protein>
    <recommendedName>
        <fullName evidence="12">Mitochondrial dicarboxylate transporter</fullName>
    </recommendedName>
</protein>
<keyword evidence="7 8" id="KW-0472">Membrane</keyword>
<dbReference type="FunFam" id="1.50.40.10:FF:000107">
    <property type="entry name" value="Mitochondrial dicarboxylate carrier"/>
    <property type="match status" value="1"/>
</dbReference>
<reference evidence="10 11" key="1">
    <citation type="submission" date="2019-09" db="EMBL/GenBank/DDBJ databases">
        <authorList>
            <person name="Brejova B."/>
        </authorList>
    </citation>
    <scope>NUCLEOTIDE SEQUENCE [LARGE SCALE GENOMIC DNA]</scope>
</reference>
<evidence type="ECO:0000256" key="5">
    <source>
        <dbReference type="ARBA" id="ARBA00022737"/>
    </source>
</evidence>
<dbReference type="InterPro" id="IPR023395">
    <property type="entry name" value="MCP_dom_sf"/>
</dbReference>
<sequence length="349" mass="37120">MPGSSSSSSSAAKSTAAAAAAAAGALVLQKQQITTMVSTPPVAIKKEQYPFWYGGLASMAAAMVTHPLDLTKVRLQTAKEPGQHLVGMFISIIRNEGFFAIYSGLSASLLRQGTYSTTRFGVYEYLKKEASHLYYAGSVPVGQEYPAPPTYILLPLSMIAGACGGLIGNPADIVNIRMQNDRSLPKSQQRNYRNAIDGLIRIVREDAGGFRALYTGIGPNISRGVLMTASQVVSYDEAKRALVALGLDTKSKTTHFASSLLAGLVATTICSPIDVVKTRIMEGHTASTGSTKPSAFSILKNAVKTEGVGFAFRGWLPSFMRLGPQTILTFVVLEQLKHARLGMAPVPAS</sequence>
<dbReference type="GeneID" id="43580734"/>
<evidence type="ECO:0000313" key="11">
    <source>
        <dbReference type="Proteomes" id="UP000398389"/>
    </source>
</evidence>
<keyword evidence="3 9" id="KW-0813">Transport</keyword>
<feature type="repeat" description="Solcar" evidence="8">
    <location>
        <begin position="250"/>
        <end position="339"/>
    </location>
</feature>
<comment type="similarity">
    <text evidence="2 9">Belongs to the mitochondrial carrier (TC 2.A.29) family.</text>
</comment>
<evidence type="ECO:0008006" key="12">
    <source>
        <dbReference type="Google" id="ProtNLM"/>
    </source>
</evidence>
<evidence type="ECO:0000256" key="8">
    <source>
        <dbReference type="PROSITE-ProRule" id="PRU00282"/>
    </source>
</evidence>
<keyword evidence="5" id="KW-0677">Repeat</keyword>
<feature type="repeat" description="Solcar" evidence="8">
    <location>
        <begin position="45"/>
        <end position="129"/>
    </location>
</feature>
<evidence type="ECO:0000256" key="2">
    <source>
        <dbReference type="ARBA" id="ARBA00006375"/>
    </source>
</evidence>
<evidence type="ECO:0000256" key="3">
    <source>
        <dbReference type="ARBA" id="ARBA00022448"/>
    </source>
</evidence>
<dbReference type="AlphaFoldDB" id="A0A5E8BBT5"/>